<dbReference type="PANTHER" id="PTHR11596:SF5">
    <property type="entry name" value="ALKALINE PHOSPHATASE"/>
    <property type="match status" value="1"/>
</dbReference>
<dbReference type="EMBL" id="FUWZ01000001">
    <property type="protein sequence ID" value="SJZ76293.1"/>
    <property type="molecule type" value="Genomic_DNA"/>
</dbReference>
<dbReference type="PANTHER" id="PTHR11596">
    <property type="entry name" value="ALKALINE PHOSPHATASE"/>
    <property type="match status" value="1"/>
</dbReference>
<evidence type="ECO:0000256" key="1">
    <source>
        <dbReference type="ARBA" id="ARBA00022553"/>
    </source>
</evidence>
<feature type="binding site" evidence="3">
    <location>
        <position position="45"/>
    </location>
    <ligand>
        <name>Mg(2+)</name>
        <dbReference type="ChEBI" id="CHEBI:18420"/>
    </ligand>
</feature>
<feature type="chain" id="PRO_5012007032" evidence="5">
    <location>
        <begin position="26"/>
        <end position="360"/>
    </location>
</feature>
<evidence type="ECO:0000256" key="5">
    <source>
        <dbReference type="SAM" id="SignalP"/>
    </source>
</evidence>
<dbReference type="InterPro" id="IPR017850">
    <property type="entry name" value="Alkaline_phosphatase_core_sf"/>
</dbReference>
<keyword evidence="3" id="KW-0862">Zinc</keyword>
<proteinExistence type="inferred from homology"/>
<comment type="similarity">
    <text evidence="4">Belongs to the alkaline phosphatase family.</text>
</comment>
<reference evidence="7" key="1">
    <citation type="submission" date="2017-02" db="EMBL/GenBank/DDBJ databases">
        <authorList>
            <person name="Varghese N."/>
            <person name="Submissions S."/>
        </authorList>
    </citation>
    <scope>NUCLEOTIDE SEQUENCE [LARGE SCALE GENOMIC DNA]</scope>
    <source>
        <strain evidence="7">DSM 22224</strain>
    </source>
</reference>
<dbReference type="PROSITE" id="PS51257">
    <property type="entry name" value="PROKAR_LIPOPROTEIN"/>
    <property type="match status" value="1"/>
</dbReference>
<keyword evidence="3" id="KW-0460">Magnesium</keyword>
<dbReference type="CDD" id="cd16012">
    <property type="entry name" value="ALP"/>
    <property type="match status" value="1"/>
</dbReference>
<dbReference type="SMART" id="SM00098">
    <property type="entry name" value="alkPPc"/>
    <property type="match status" value="1"/>
</dbReference>
<feature type="signal peptide" evidence="5">
    <location>
        <begin position="1"/>
        <end position="25"/>
    </location>
</feature>
<dbReference type="Pfam" id="PF00245">
    <property type="entry name" value="Alk_phosphatase"/>
    <property type="match status" value="1"/>
</dbReference>
<dbReference type="SUPFAM" id="SSF53649">
    <property type="entry name" value="Alkaline phosphatase-like"/>
    <property type="match status" value="1"/>
</dbReference>
<feature type="binding site" evidence="3">
    <location>
        <position position="250"/>
    </location>
    <ligand>
        <name>Mg(2+)</name>
        <dbReference type="ChEBI" id="CHEBI:18420"/>
    </ligand>
</feature>
<dbReference type="GO" id="GO:0004035">
    <property type="term" value="F:alkaline phosphatase activity"/>
    <property type="evidence" value="ECO:0007669"/>
    <property type="project" value="TreeGrafter"/>
</dbReference>
<evidence type="ECO:0000313" key="7">
    <source>
        <dbReference type="Proteomes" id="UP000190367"/>
    </source>
</evidence>
<evidence type="ECO:0000313" key="6">
    <source>
        <dbReference type="EMBL" id="SJZ76293.1"/>
    </source>
</evidence>
<feature type="binding site" evidence="3">
    <location>
        <position position="45"/>
    </location>
    <ligand>
        <name>Zn(2+)</name>
        <dbReference type="ChEBI" id="CHEBI:29105"/>
        <label>2</label>
    </ligand>
</feature>
<organism evidence="6 7">
    <name type="scientific">Chitinophaga eiseniae</name>
    <dbReference type="NCBI Taxonomy" id="634771"/>
    <lineage>
        <taxon>Bacteria</taxon>
        <taxon>Pseudomonadati</taxon>
        <taxon>Bacteroidota</taxon>
        <taxon>Chitinophagia</taxon>
        <taxon>Chitinophagales</taxon>
        <taxon>Chitinophagaceae</taxon>
        <taxon>Chitinophaga</taxon>
    </lineage>
</organism>
<feature type="binding site" evidence="3">
    <location>
        <position position="259"/>
    </location>
    <ligand>
        <name>Zn(2+)</name>
        <dbReference type="ChEBI" id="CHEBI:29105"/>
        <label>2</label>
    </ligand>
</feature>
<dbReference type="STRING" id="634771.SAMN04488128_1011511"/>
<feature type="binding site" evidence="3">
    <location>
        <position position="298"/>
    </location>
    <ligand>
        <name>Zn(2+)</name>
        <dbReference type="ChEBI" id="CHEBI:29105"/>
        <label>2</label>
    </ligand>
</feature>
<feature type="binding site" evidence="3">
    <location>
        <position position="139"/>
    </location>
    <ligand>
        <name>Mg(2+)</name>
        <dbReference type="ChEBI" id="CHEBI:18420"/>
    </ligand>
</feature>
<comment type="cofactor">
    <cofactor evidence="3">
        <name>Mg(2+)</name>
        <dbReference type="ChEBI" id="CHEBI:18420"/>
    </cofactor>
    <text evidence="3">Binds 1 Mg(2+) ion.</text>
</comment>
<accession>A0A1T4NB33</accession>
<comment type="cofactor">
    <cofactor evidence="3">
        <name>Zn(2+)</name>
        <dbReference type="ChEBI" id="CHEBI:29105"/>
    </cofactor>
    <text evidence="3">Binds 2 Zn(2+) ions.</text>
</comment>
<dbReference type="InterPro" id="IPR001952">
    <property type="entry name" value="Alkaline_phosphatase"/>
</dbReference>
<dbReference type="OrthoDB" id="9794455at2"/>
<feature type="binding site" evidence="3">
    <location>
        <position position="255"/>
    </location>
    <ligand>
        <name>Zn(2+)</name>
        <dbReference type="ChEBI" id="CHEBI:29105"/>
        <label>2</label>
    </ligand>
</feature>
<feature type="binding site" evidence="3">
    <location>
        <position position="297"/>
    </location>
    <ligand>
        <name>Zn(2+)</name>
        <dbReference type="ChEBI" id="CHEBI:29105"/>
        <label>2</label>
    </ligand>
</feature>
<name>A0A1T4NB33_9BACT</name>
<feature type="binding site" evidence="3">
    <location>
        <position position="137"/>
    </location>
    <ligand>
        <name>Mg(2+)</name>
        <dbReference type="ChEBI" id="CHEBI:18420"/>
    </ligand>
</feature>
<dbReference type="PRINTS" id="PR00113">
    <property type="entry name" value="ALKPHPHTASE"/>
</dbReference>
<keyword evidence="7" id="KW-1185">Reference proteome</keyword>
<keyword evidence="3" id="KW-0479">Metal-binding</keyword>
<dbReference type="AlphaFoldDB" id="A0A1T4NB33"/>
<evidence type="ECO:0000256" key="2">
    <source>
        <dbReference type="PIRSR" id="PIRSR601952-1"/>
    </source>
</evidence>
<dbReference type="Gene3D" id="3.40.720.10">
    <property type="entry name" value="Alkaline Phosphatase, subunit A"/>
    <property type="match status" value="1"/>
</dbReference>
<evidence type="ECO:0000256" key="3">
    <source>
        <dbReference type="PIRSR" id="PIRSR601952-2"/>
    </source>
</evidence>
<sequence length="360" mass="38901">MKRYVIAAAFLLPVLAISCKQPAPAEETKEASPRKIKNIIFMVGDGMGTTQIYAGLTANKGSLNLERFKCIGFSRTNSASNYMTESAAGATAFAIGQKTYNGAIGVDSAGNPQPTILEIAKQHGLSTGIVVTTDITDATPATFAAHQKQREMQAEIAADYIKSDVDVLIGGGREHFDQRKDGRNLLTEFTQKGYQVKYTTADAEQVKQGKLVALIKEERVAVRGDQLARTTNAALQLLQQNKKGFFLVVEGSKIDDGGHANDLQFVTEEVIDFDKAIKAALDYAEKDGETLVIVTADHETGGLTIAEGDLKTGKISGKFSTDDHTGVMVPVFAYGPGAEAFMGIYHNNTIFRKFMEALKF</sequence>
<dbReference type="GO" id="GO:0046872">
    <property type="term" value="F:metal ion binding"/>
    <property type="evidence" value="ECO:0007669"/>
    <property type="project" value="UniProtKB-KW"/>
</dbReference>
<dbReference type="RefSeq" id="WP_078668110.1">
    <property type="nucleotide sequence ID" value="NZ_FUWZ01000001.1"/>
</dbReference>
<protein>
    <submittedName>
        <fullName evidence="6">Alkaline phosphatase</fullName>
    </submittedName>
</protein>
<dbReference type="Proteomes" id="UP000190367">
    <property type="component" value="Unassembled WGS sequence"/>
</dbReference>
<feature type="active site" description="Phosphoserine intermediate" evidence="2">
    <location>
        <position position="86"/>
    </location>
</feature>
<gene>
    <name evidence="6" type="ORF">SAMN04488128_1011511</name>
</gene>
<evidence type="ECO:0000256" key="4">
    <source>
        <dbReference type="RuleBase" id="RU003946"/>
    </source>
</evidence>
<keyword evidence="1" id="KW-0597">Phosphoprotein</keyword>
<keyword evidence="5" id="KW-0732">Signal</keyword>